<sequence length="110" mass="11995">MNQRAFVVPRYRVVLELAAAIIGAGCFALSMASAAGFVTVSLGIWLVPTGCALGAALLTFAITSTLLLQSELSRERGWRSIVMRWNDLVSDLEKLYIPSRTRIGHPVHHS</sequence>
<gene>
    <name evidence="2" type="ORF">JJJ19_00700</name>
</gene>
<reference evidence="2" key="1">
    <citation type="submission" date="2021-01" db="EMBL/GenBank/DDBJ databases">
        <title>Chlamydial infections in birds of prey presented to California wildlife rehabilitation facilities.</title>
        <authorList>
            <person name="Seibert B.A."/>
            <person name="Keel M.K."/>
            <person name="Kelly T.R."/>
            <person name="Nilsen R.A."/>
            <person name="Pesti D.R."/>
            <person name="Ciembor P.X."/>
            <person name="Gregory C.R."/>
            <person name="Ritchie B.W."/>
            <person name="Hawkins M.G."/>
        </authorList>
    </citation>
    <scope>NUCLEOTIDE SEQUENCE [LARGE SCALE GENOMIC DNA]</scope>
    <source>
        <strain evidence="2">SWA</strain>
    </source>
</reference>
<dbReference type="Proteomes" id="UP000683565">
    <property type="component" value="Chromosome"/>
</dbReference>
<evidence type="ECO:0000313" key="2">
    <source>
        <dbReference type="EMBL" id="QXE28356.1"/>
    </source>
</evidence>
<name>A0ABX8LEW3_9CHLA</name>
<protein>
    <submittedName>
        <fullName evidence="2">Uncharacterized protein</fullName>
    </submittedName>
</protein>
<evidence type="ECO:0000256" key="1">
    <source>
        <dbReference type="SAM" id="Phobius"/>
    </source>
</evidence>
<organism evidence="2 3">
    <name type="scientific">Chlamydia buteonis</name>
    <dbReference type="NCBI Taxonomy" id="2494525"/>
    <lineage>
        <taxon>Bacteria</taxon>
        <taxon>Pseudomonadati</taxon>
        <taxon>Chlamydiota</taxon>
        <taxon>Chlamydiia</taxon>
        <taxon>Chlamydiales</taxon>
        <taxon>Chlamydiaceae</taxon>
        <taxon>Chlamydia/Chlamydophila group</taxon>
        <taxon>Chlamydia</taxon>
    </lineage>
</organism>
<keyword evidence="1" id="KW-0472">Membrane</keyword>
<evidence type="ECO:0000313" key="3">
    <source>
        <dbReference type="Proteomes" id="UP000683565"/>
    </source>
</evidence>
<accession>A0ABX8LEW3</accession>
<dbReference type="EMBL" id="CP067334">
    <property type="protein sequence ID" value="QXE28356.1"/>
    <property type="molecule type" value="Genomic_DNA"/>
</dbReference>
<keyword evidence="1" id="KW-1133">Transmembrane helix</keyword>
<keyword evidence="3" id="KW-1185">Reference proteome</keyword>
<proteinExistence type="predicted"/>
<keyword evidence="1" id="KW-0812">Transmembrane</keyword>
<feature type="transmembrane region" description="Helical" evidence="1">
    <location>
        <begin position="44"/>
        <end position="68"/>
    </location>
</feature>
<dbReference type="RefSeq" id="WP_208638323.1">
    <property type="nucleotide sequence ID" value="NZ_CAAAFM010000002.1"/>
</dbReference>